<comment type="caution">
    <text evidence="3">The sequence shown here is derived from an EMBL/GenBank/DDBJ whole genome shotgun (WGS) entry which is preliminary data.</text>
</comment>
<evidence type="ECO:0000313" key="4">
    <source>
        <dbReference type="Proteomes" id="UP000321523"/>
    </source>
</evidence>
<dbReference type="SUPFAM" id="SSF51197">
    <property type="entry name" value="Clavaminate synthase-like"/>
    <property type="match status" value="1"/>
</dbReference>
<evidence type="ECO:0000256" key="2">
    <source>
        <dbReference type="ARBA" id="ARBA00023004"/>
    </source>
</evidence>
<dbReference type="PANTHER" id="PTHR20883">
    <property type="entry name" value="PHYTANOYL-COA DIOXYGENASE DOMAIN CONTAINING 1"/>
    <property type="match status" value="1"/>
</dbReference>
<name>A0A512DIW8_9PROT</name>
<proteinExistence type="predicted"/>
<dbReference type="InterPro" id="IPR008775">
    <property type="entry name" value="Phytyl_CoA_dOase-like"/>
</dbReference>
<evidence type="ECO:0000256" key="1">
    <source>
        <dbReference type="ARBA" id="ARBA00022723"/>
    </source>
</evidence>
<sequence length="296" mass="32070">MLTPDMKNAFDTDGFLVVPDFIDRETCRRLLDHAHGLADELAPEAARTAFSTALQRGTEDAWFLDSGGKVRCFFDSRALAPDGSLLCPPRETVNKIGHALHDRDPIFGPLSRDPGLAAIAAGLGVSQPLLVQSMVLFKQAHTGGEVVSHQDATYLMTDPPSVLGFWLALEDATVKNGCLRVLPGGHRSPLACRYRRTGNVVAYDPPDPPAFDETRFIPLEAEAGTLIVLHGLLPHSSFANTSDRSRGAFTLHVVDGTCKWSEDNWLHPDPDMPMRGFDHTGSGFPVQGIPGRSVPA</sequence>
<dbReference type="EMBL" id="BJYZ01000002">
    <property type="protein sequence ID" value="GEO36402.1"/>
    <property type="molecule type" value="Genomic_DNA"/>
</dbReference>
<keyword evidence="4" id="KW-1185">Reference proteome</keyword>
<dbReference type="Gene3D" id="2.60.120.620">
    <property type="entry name" value="q2cbj1_9rhob like domain"/>
    <property type="match status" value="1"/>
</dbReference>
<organism evidence="3 4">
    <name type="scientific">Skermanella aerolata</name>
    <dbReference type="NCBI Taxonomy" id="393310"/>
    <lineage>
        <taxon>Bacteria</taxon>
        <taxon>Pseudomonadati</taxon>
        <taxon>Pseudomonadota</taxon>
        <taxon>Alphaproteobacteria</taxon>
        <taxon>Rhodospirillales</taxon>
        <taxon>Azospirillaceae</taxon>
        <taxon>Skermanella</taxon>
    </lineage>
</organism>
<reference evidence="3 4" key="1">
    <citation type="submission" date="2019-07" db="EMBL/GenBank/DDBJ databases">
        <title>Whole genome shotgun sequence of Skermanella aerolata NBRC 106429.</title>
        <authorList>
            <person name="Hosoyama A."/>
            <person name="Uohara A."/>
            <person name="Ohji S."/>
            <person name="Ichikawa N."/>
        </authorList>
    </citation>
    <scope>NUCLEOTIDE SEQUENCE [LARGE SCALE GENOMIC DNA]</scope>
    <source>
        <strain evidence="3 4">NBRC 106429</strain>
    </source>
</reference>
<evidence type="ECO:0000313" key="3">
    <source>
        <dbReference type="EMBL" id="GEO36402.1"/>
    </source>
</evidence>
<dbReference type="AlphaFoldDB" id="A0A512DIW8"/>
<dbReference type="Proteomes" id="UP000321523">
    <property type="component" value="Unassembled WGS sequence"/>
</dbReference>
<dbReference type="GO" id="GO:0005506">
    <property type="term" value="F:iron ion binding"/>
    <property type="evidence" value="ECO:0007669"/>
    <property type="project" value="UniProtKB-ARBA"/>
</dbReference>
<accession>A0A512DIW8</accession>
<dbReference type="Pfam" id="PF05721">
    <property type="entry name" value="PhyH"/>
    <property type="match status" value="1"/>
</dbReference>
<dbReference type="GO" id="GO:0016706">
    <property type="term" value="F:2-oxoglutarate-dependent dioxygenase activity"/>
    <property type="evidence" value="ECO:0007669"/>
    <property type="project" value="UniProtKB-ARBA"/>
</dbReference>
<keyword evidence="1" id="KW-0479">Metal-binding</keyword>
<dbReference type="RefSeq" id="WP_044425474.1">
    <property type="nucleotide sequence ID" value="NZ_BJYZ01000002.1"/>
</dbReference>
<keyword evidence="2" id="KW-0408">Iron</keyword>
<gene>
    <name evidence="3" type="primary">legD1_1</name>
    <name evidence="3" type="ORF">SAE02_05500</name>
</gene>
<protein>
    <submittedName>
        <fullName evidence="3">Phytanoyl-CoA dioxygenase</fullName>
    </submittedName>
</protein>
<dbReference type="PANTHER" id="PTHR20883:SF15">
    <property type="entry name" value="PHYTANOYL-COA DIOXYGENASE DOMAIN-CONTAINING PROTEIN 1"/>
    <property type="match status" value="1"/>
</dbReference>
<keyword evidence="3" id="KW-0223">Dioxygenase</keyword>
<keyword evidence="3" id="KW-0560">Oxidoreductase</keyword>